<feature type="compositionally biased region" description="Basic and acidic residues" evidence="1">
    <location>
        <begin position="1"/>
        <end position="12"/>
    </location>
</feature>
<feature type="region of interest" description="Disordered" evidence="1">
    <location>
        <begin position="1"/>
        <end position="98"/>
    </location>
</feature>
<sequence>MDYKNQVLKEMEEKDDGMEMETLPGQGQVGGWKGPPTILTEKTQQRIRREGQGRTQQKKKERDGKRGDTGGGDEGVEEESEEEEETYYRSSVPGFDVTPEPVEIRFKRAQLNGAAFSTPPTRSEDSREDIRISVDVKSCLEEREAETGAGSVAVGVLYRNANDPSWKVNKPADEKFKQPKFVYLDSQATLNSEHRRQNVELGLTNAPQDGGANGSRWKKRMPEIVMAALILFGILGGLAAFTSCATACKSSLWGVIGPLSVTSSLLIVLTALELAARVRWGPLAIMVARVLRGQDEALVGLFCSSSWPSGPEPMGVSPSSWIGREFVWGKGGWLFYCFAGLLRWGSRPSGGSSWRLSGAGGREGPGPPTLGLAASSVTGC</sequence>
<keyword evidence="2" id="KW-1133">Transmembrane helix</keyword>
<dbReference type="EMBL" id="CDMZ01002787">
    <property type="protein sequence ID" value="CEM43900.1"/>
    <property type="molecule type" value="Genomic_DNA"/>
</dbReference>
<keyword evidence="2" id="KW-0472">Membrane</keyword>
<reference evidence="3" key="1">
    <citation type="submission" date="2014-11" db="EMBL/GenBank/DDBJ databases">
        <authorList>
            <person name="Otto D Thomas"/>
            <person name="Naeem Raeece"/>
        </authorList>
    </citation>
    <scope>NUCLEOTIDE SEQUENCE</scope>
</reference>
<feature type="transmembrane region" description="Helical" evidence="2">
    <location>
        <begin position="224"/>
        <end position="243"/>
    </location>
</feature>
<accession>A0A0G4HID7</accession>
<dbReference type="AlphaFoldDB" id="A0A0G4HID7"/>
<gene>
    <name evidence="3" type="ORF">Cvel_6983</name>
</gene>
<feature type="compositionally biased region" description="Acidic residues" evidence="1">
    <location>
        <begin position="74"/>
        <end position="85"/>
    </location>
</feature>
<evidence type="ECO:0000256" key="1">
    <source>
        <dbReference type="SAM" id="MobiDB-lite"/>
    </source>
</evidence>
<name>A0A0G4HID7_9ALVE</name>
<evidence type="ECO:0000256" key="2">
    <source>
        <dbReference type="SAM" id="Phobius"/>
    </source>
</evidence>
<dbReference type="VEuPathDB" id="CryptoDB:Cvel_6983"/>
<feature type="compositionally biased region" description="Basic and acidic residues" evidence="1">
    <location>
        <begin position="43"/>
        <end position="68"/>
    </location>
</feature>
<feature type="transmembrane region" description="Helical" evidence="2">
    <location>
        <begin position="255"/>
        <end position="276"/>
    </location>
</feature>
<organism evidence="3">
    <name type="scientific">Chromera velia CCMP2878</name>
    <dbReference type="NCBI Taxonomy" id="1169474"/>
    <lineage>
        <taxon>Eukaryota</taxon>
        <taxon>Sar</taxon>
        <taxon>Alveolata</taxon>
        <taxon>Colpodellida</taxon>
        <taxon>Chromeraceae</taxon>
        <taxon>Chromera</taxon>
    </lineage>
</organism>
<evidence type="ECO:0000313" key="3">
    <source>
        <dbReference type="EMBL" id="CEM43900.1"/>
    </source>
</evidence>
<protein>
    <submittedName>
        <fullName evidence="3">Uncharacterized protein</fullName>
    </submittedName>
</protein>
<proteinExistence type="predicted"/>
<keyword evidence="2" id="KW-0812">Transmembrane</keyword>
<feature type="region of interest" description="Disordered" evidence="1">
    <location>
        <begin position="355"/>
        <end position="380"/>
    </location>
</feature>